<dbReference type="InterPro" id="IPR000719">
    <property type="entry name" value="Prot_kinase_dom"/>
</dbReference>
<dbReference type="NCBIfam" id="NF038151">
    <property type="entry name" value="lanthi_synth_III"/>
    <property type="match status" value="1"/>
</dbReference>
<dbReference type="SUPFAM" id="SSF56112">
    <property type="entry name" value="Protein kinase-like (PK-like)"/>
    <property type="match status" value="1"/>
</dbReference>
<accession>A0ABP5VAW2</accession>
<dbReference type="Gene3D" id="1.10.510.10">
    <property type="entry name" value="Transferase(Phosphotransferase) domain 1"/>
    <property type="match status" value="1"/>
</dbReference>
<dbReference type="SUPFAM" id="SSF158745">
    <property type="entry name" value="LanC-like"/>
    <property type="match status" value="1"/>
</dbReference>
<organism evidence="2 3">
    <name type="scientific">Dactylosporangium salmoneum</name>
    <dbReference type="NCBI Taxonomy" id="53361"/>
    <lineage>
        <taxon>Bacteria</taxon>
        <taxon>Bacillati</taxon>
        <taxon>Actinomycetota</taxon>
        <taxon>Actinomycetes</taxon>
        <taxon>Micromonosporales</taxon>
        <taxon>Micromonosporaceae</taxon>
        <taxon>Dactylosporangium</taxon>
    </lineage>
</organism>
<proteinExistence type="predicted"/>
<dbReference type="InterPro" id="IPR058053">
    <property type="entry name" value="RamC_C"/>
</dbReference>
<evidence type="ECO:0000259" key="1">
    <source>
        <dbReference type="PROSITE" id="PS50011"/>
    </source>
</evidence>
<evidence type="ECO:0000313" key="2">
    <source>
        <dbReference type="EMBL" id="GAA2395714.1"/>
    </source>
</evidence>
<reference evidence="3" key="1">
    <citation type="journal article" date="2019" name="Int. J. Syst. Evol. Microbiol.">
        <title>The Global Catalogue of Microorganisms (GCM) 10K type strain sequencing project: providing services to taxonomists for standard genome sequencing and annotation.</title>
        <authorList>
            <consortium name="The Broad Institute Genomics Platform"/>
            <consortium name="The Broad Institute Genome Sequencing Center for Infectious Disease"/>
            <person name="Wu L."/>
            <person name="Ma J."/>
        </authorList>
    </citation>
    <scope>NUCLEOTIDE SEQUENCE [LARGE SCALE GENOMIC DNA]</scope>
    <source>
        <strain evidence="3">JCM 3272</strain>
    </source>
</reference>
<keyword evidence="3" id="KW-1185">Reference proteome</keyword>
<dbReference type="InterPro" id="IPR053524">
    <property type="entry name" value="Aerial_hyphae_peptide-synth"/>
</dbReference>
<dbReference type="SMART" id="SM00220">
    <property type="entry name" value="S_TKc"/>
    <property type="match status" value="1"/>
</dbReference>
<gene>
    <name evidence="2" type="primary">lanKC</name>
    <name evidence="2" type="ORF">GCM10010170_110880</name>
</gene>
<dbReference type="SMART" id="SM01260">
    <property type="entry name" value="LANC_like"/>
    <property type="match status" value="1"/>
</dbReference>
<protein>
    <submittedName>
        <fullName evidence="2">Class III lanthionine synthetase LanKC</fullName>
    </submittedName>
</protein>
<dbReference type="EMBL" id="BAAARV010000142">
    <property type="protein sequence ID" value="GAA2395714.1"/>
    <property type="molecule type" value="Genomic_DNA"/>
</dbReference>
<feature type="domain" description="Protein kinase" evidence="1">
    <location>
        <begin position="230"/>
        <end position="498"/>
    </location>
</feature>
<name>A0ABP5VAW2_9ACTN</name>
<dbReference type="Gene3D" id="1.50.10.10">
    <property type="match status" value="1"/>
</dbReference>
<dbReference type="InterPro" id="IPR007822">
    <property type="entry name" value="LANC-like"/>
</dbReference>
<dbReference type="InterPro" id="IPR011009">
    <property type="entry name" value="Kinase-like_dom_sf"/>
</dbReference>
<sequence length="885" mass="97639">MVREERWVNRFFYAWNDTLFYDPLEVAYRPRRDHFLTGLDEQVRARFERAGIWWSHRHDPDLPAQGWKIHVSATRHNVHDVATRVLTYLAGQDIDCKVALDLNIFEMLNSKGMHRGSSGKLITVYPHDEDEFRSCVAGLAELLGDAEGAYILSDVRYRDHKALYFRYGQFLDTHTIDALGRKVPHIIGPDGRVSDERRAGFAVPWDLPWPFADWKPDDDESGPDLLGGRFRVVEAIQFSNSGGVYVAEDTADGDRAVVVKEARPHTNPNPRYDHDAVDILRHEWSFLRRLAGTGHFPAAIAEFTQWEHHFFAMEHVEASDIRELLFEHNPLVHPAVEAAAATEFLRVYLAIFDSFTRAIRAAHERGVILGDLNATNLLVDPATFHVTIIDLESCRLVGEADGGDAMLGTVELFTPGFSHSRRADGVPELDGDLYSLAAIMAYLIFPIAAMSFLRDDVFELFRLYVDRLGWPPRLHELLLDLAAARVTLDEVIASLESLRGATAAPQPPHPIDAGGEAGLAAARDGVAAFVTAVADPDRATLFPADPFAHVTNPLSLGLGASGVLWALHESGVEVRPQWRDWLRERLGGIEAAEYPPGLMTGLAGIAWAADAVGLRDEARDLLERAEPGEDYTFYYGLSGIGVTRLRFYLRERREADLAAARACADALHDTVERDGELAFWRNEYATDGPLTGLGFGQAGAALFLLRMHQVTGEDTHLRLGRRALAWEMANAQPWGDALTFEHEGTLFPYVEVGSAGVAQVLLRYGDEEAARTVLRGLDVDCSALPGYAFGMSGIADALLDAHAFLGDPSYRAIALRQLDYVRKVFLFTPPARFGIPAGDVAPLAVPGEGLLRCSCDVMTGSAGVLRVLHRATTGGPADFLLDEAA</sequence>
<dbReference type="CDD" id="cd04791">
    <property type="entry name" value="LanC_SerThrkinase"/>
    <property type="match status" value="1"/>
</dbReference>
<dbReference type="Pfam" id="PF05147">
    <property type="entry name" value="LANC_like"/>
    <property type="match status" value="1"/>
</dbReference>
<dbReference type="InterPro" id="IPR012341">
    <property type="entry name" value="6hp_glycosidase-like_sf"/>
</dbReference>
<dbReference type="Proteomes" id="UP001501444">
    <property type="component" value="Unassembled WGS sequence"/>
</dbReference>
<evidence type="ECO:0000313" key="3">
    <source>
        <dbReference type="Proteomes" id="UP001501444"/>
    </source>
</evidence>
<comment type="caution">
    <text evidence="2">The sequence shown here is derived from an EMBL/GenBank/DDBJ whole genome shotgun (WGS) entry which is preliminary data.</text>
</comment>
<dbReference type="InterPro" id="IPR057929">
    <property type="entry name" value="RamC_N"/>
</dbReference>
<dbReference type="Pfam" id="PF25816">
    <property type="entry name" value="RamC_N"/>
    <property type="match status" value="1"/>
</dbReference>
<dbReference type="PROSITE" id="PS50011">
    <property type="entry name" value="PROTEIN_KINASE_DOM"/>
    <property type="match status" value="1"/>
</dbReference>